<dbReference type="GO" id="GO:0005829">
    <property type="term" value="C:cytosol"/>
    <property type="evidence" value="ECO:0007669"/>
    <property type="project" value="TreeGrafter"/>
</dbReference>
<comment type="caution">
    <text evidence="2">The sequence shown here is derived from an EMBL/GenBank/DDBJ whole genome shotgun (WGS) entry which is preliminary data.</text>
</comment>
<dbReference type="Pfam" id="PF00296">
    <property type="entry name" value="Bac_luciferase"/>
    <property type="match status" value="1"/>
</dbReference>
<dbReference type="SUPFAM" id="SSF51679">
    <property type="entry name" value="Bacterial luciferase-like"/>
    <property type="match status" value="1"/>
</dbReference>
<dbReference type="Gene3D" id="3.20.20.30">
    <property type="entry name" value="Luciferase-like domain"/>
    <property type="match status" value="1"/>
</dbReference>
<dbReference type="InterPro" id="IPR011251">
    <property type="entry name" value="Luciferase-like_dom"/>
</dbReference>
<evidence type="ECO:0000313" key="2">
    <source>
        <dbReference type="EMBL" id="TQL81636.1"/>
    </source>
</evidence>
<sequence>MTITEQSTAARGVAEPRIRRLGVFSQVHGRTGQDIREVYARLLDAIVAADELGVDTFWVGQHHVDPSSGRLPSPFPLLAAAAERTSRIRLGTAIVVLPLEDPLRLAEDAVVTDLLSGGRLELGVGAGGGSEPAYRAFGRDGSSEGRRRAFDAHLSRLLEALEGASLTGEAGGPSLVPAAGDLRDRVWVAAGTVERAAEAGRRGVRLLTGTFSDTPAFQRAKIDAYAQAFAAAGHAEVRRRISAGRFVYTGDSRAAIEDEVREGLAAHQERIRTFAPELGDLTTAEYLARVTRYGALPDVVDQLRADVGIADVATDFHAILSLYPAAGDVTPATDVDLRRIAQLVTEIAPALGWTRG</sequence>
<dbReference type="EMBL" id="VFOX01000002">
    <property type="protein sequence ID" value="TQL81636.1"/>
    <property type="molecule type" value="Genomic_DNA"/>
</dbReference>
<dbReference type="RefSeq" id="WP_170198179.1">
    <property type="nucleotide sequence ID" value="NZ_VFOX01000002.1"/>
</dbReference>
<organism evidence="2 3">
    <name type="scientific">Microbacterium saperdae</name>
    <dbReference type="NCBI Taxonomy" id="69368"/>
    <lineage>
        <taxon>Bacteria</taxon>
        <taxon>Bacillati</taxon>
        <taxon>Actinomycetota</taxon>
        <taxon>Actinomycetes</taxon>
        <taxon>Micrococcales</taxon>
        <taxon>Microbacteriaceae</taxon>
        <taxon>Microbacterium</taxon>
    </lineage>
</organism>
<keyword evidence="2" id="KW-0560">Oxidoreductase</keyword>
<dbReference type="Proteomes" id="UP000317209">
    <property type="component" value="Unassembled WGS sequence"/>
</dbReference>
<protein>
    <submittedName>
        <fullName evidence="2">Alkanesulfonate monooxygenase SsuD/methylene tetrahydromethanopterin reductase-like flavin-dependent oxidoreductase (Luciferase family)</fullName>
    </submittedName>
</protein>
<feature type="domain" description="Luciferase-like" evidence="1">
    <location>
        <begin position="21"/>
        <end position="274"/>
    </location>
</feature>
<proteinExistence type="predicted"/>
<evidence type="ECO:0000259" key="1">
    <source>
        <dbReference type="Pfam" id="PF00296"/>
    </source>
</evidence>
<evidence type="ECO:0000313" key="3">
    <source>
        <dbReference type="Proteomes" id="UP000317209"/>
    </source>
</evidence>
<gene>
    <name evidence="2" type="ORF">FB560_3109</name>
</gene>
<name>A0A543BA20_9MICO</name>
<reference evidence="2 3" key="1">
    <citation type="submission" date="2019-06" db="EMBL/GenBank/DDBJ databases">
        <title>Sequencing the genomes of 1000 actinobacteria strains.</title>
        <authorList>
            <person name="Klenk H.-P."/>
        </authorList>
    </citation>
    <scope>NUCLEOTIDE SEQUENCE [LARGE SCALE GENOMIC DNA]</scope>
    <source>
        <strain evidence="2 3">DSM 20169</strain>
    </source>
</reference>
<dbReference type="InterPro" id="IPR036661">
    <property type="entry name" value="Luciferase-like_sf"/>
</dbReference>
<dbReference type="GO" id="GO:0016705">
    <property type="term" value="F:oxidoreductase activity, acting on paired donors, with incorporation or reduction of molecular oxygen"/>
    <property type="evidence" value="ECO:0007669"/>
    <property type="project" value="InterPro"/>
</dbReference>
<dbReference type="AlphaFoldDB" id="A0A543BA20"/>
<dbReference type="PANTHER" id="PTHR30137:SF15">
    <property type="entry name" value="BLL6902 PROTEIN"/>
    <property type="match status" value="1"/>
</dbReference>
<keyword evidence="2" id="KW-0503">Monooxygenase</keyword>
<dbReference type="InterPro" id="IPR050766">
    <property type="entry name" value="Bact_Lucif_Oxidored"/>
</dbReference>
<dbReference type="GO" id="GO:0004497">
    <property type="term" value="F:monooxygenase activity"/>
    <property type="evidence" value="ECO:0007669"/>
    <property type="project" value="UniProtKB-KW"/>
</dbReference>
<dbReference type="PANTHER" id="PTHR30137">
    <property type="entry name" value="LUCIFERASE-LIKE MONOOXYGENASE"/>
    <property type="match status" value="1"/>
</dbReference>
<keyword evidence="3" id="KW-1185">Reference proteome</keyword>
<accession>A0A543BA20</accession>